<organism evidence="1 2">
    <name type="scientific">Actinoplanes italicus</name>
    <dbReference type="NCBI Taxonomy" id="113567"/>
    <lineage>
        <taxon>Bacteria</taxon>
        <taxon>Bacillati</taxon>
        <taxon>Actinomycetota</taxon>
        <taxon>Actinomycetes</taxon>
        <taxon>Micromonosporales</taxon>
        <taxon>Micromonosporaceae</taxon>
        <taxon>Actinoplanes</taxon>
    </lineage>
</organism>
<protein>
    <submittedName>
        <fullName evidence="1">Uncharacterized protein</fullName>
    </submittedName>
</protein>
<sequence>MMAATPLALMLQALGRTAEGEQLLRGHPAAGHLRMRYALFTLLERDGRHDEAAAVVPAEGWPHQMRQEAERRAAGTDPYALARVPPDDHPHWAIWSVSDFLGRAFAV</sequence>
<evidence type="ECO:0000313" key="1">
    <source>
        <dbReference type="EMBL" id="PRX23353.1"/>
    </source>
</evidence>
<gene>
    <name evidence="1" type="ORF">CLV67_10398</name>
</gene>
<dbReference type="Proteomes" id="UP000239415">
    <property type="component" value="Unassembled WGS sequence"/>
</dbReference>
<keyword evidence="2" id="KW-1185">Reference proteome</keyword>
<dbReference type="AlphaFoldDB" id="A0A2T0KIK7"/>
<comment type="caution">
    <text evidence="1">The sequence shown here is derived from an EMBL/GenBank/DDBJ whole genome shotgun (WGS) entry which is preliminary data.</text>
</comment>
<evidence type="ECO:0000313" key="2">
    <source>
        <dbReference type="Proteomes" id="UP000239415"/>
    </source>
</evidence>
<dbReference type="EMBL" id="PVMZ01000003">
    <property type="protein sequence ID" value="PRX23353.1"/>
    <property type="molecule type" value="Genomic_DNA"/>
</dbReference>
<reference evidence="1 2" key="1">
    <citation type="submission" date="2018-03" db="EMBL/GenBank/DDBJ databases">
        <title>Genomic Encyclopedia of Archaeal and Bacterial Type Strains, Phase II (KMG-II): from individual species to whole genera.</title>
        <authorList>
            <person name="Goeker M."/>
        </authorList>
    </citation>
    <scope>NUCLEOTIDE SEQUENCE [LARGE SCALE GENOMIC DNA]</scope>
    <source>
        <strain evidence="1 2">DSM 43146</strain>
    </source>
</reference>
<dbReference type="OrthoDB" id="276580at2"/>
<proteinExistence type="predicted"/>
<accession>A0A2T0KIK7</accession>
<name>A0A2T0KIK7_9ACTN</name>
<dbReference type="RefSeq" id="WP_106316571.1">
    <property type="nucleotide sequence ID" value="NZ_BOMO01000040.1"/>
</dbReference>